<dbReference type="PRINTS" id="PR00401">
    <property type="entry name" value="SH2DOMAIN"/>
</dbReference>
<proteinExistence type="predicted"/>
<evidence type="ECO:0000313" key="4">
    <source>
        <dbReference type="EMBL" id="VCW67308.1"/>
    </source>
</evidence>
<dbReference type="GO" id="GO:0050839">
    <property type="term" value="F:cell adhesion molecule binding"/>
    <property type="evidence" value="ECO:0007669"/>
    <property type="project" value="TreeGrafter"/>
</dbReference>
<dbReference type="InterPro" id="IPR000980">
    <property type="entry name" value="SH2"/>
</dbReference>
<dbReference type="AlphaFoldDB" id="A0A9X9LG08"/>
<comment type="caution">
    <text evidence="4">The sequence shown here is derived from an EMBL/GenBank/DDBJ whole genome shotgun (WGS) entry which is preliminary data.</text>
</comment>
<reference evidence="4 5" key="1">
    <citation type="submission" date="2018-10" db="EMBL/GenBank/DDBJ databases">
        <authorList>
            <person name="Ekblom R."/>
            <person name="Jareborg N."/>
        </authorList>
    </citation>
    <scope>NUCLEOTIDE SEQUENCE [LARGE SCALE GENOMIC DNA]</scope>
    <source>
        <tissue evidence="4">Muscle</tissue>
    </source>
</reference>
<dbReference type="PANTHER" id="PTHR46559">
    <property type="entry name" value="TYROSINE-PROTEIN PHOSPHATASE NON-RECEPTOR TYPE 11"/>
    <property type="match status" value="1"/>
</dbReference>
<organism evidence="4 5">
    <name type="scientific">Gulo gulo</name>
    <name type="common">Wolverine</name>
    <name type="synonym">Gluton</name>
    <dbReference type="NCBI Taxonomy" id="48420"/>
    <lineage>
        <taxon>Eukaryota</taxon>
        <taxon>Metazoa</taxon>
        <taxon>Chordata</taxon>
        <taxon>Craniata</taxon>
        <taxon>Vertebrata</taxon>
        <taxon>Euteleostomi</taxon>
        <taxon>Mammalia</taxon>
        <taxon>Eutheria</taxon>
        <taxon>Laurasiatheria</taxon>
        <taxon>Carnivora</taxon>
        <taxon>Caniformia</taxon>
        <taxon>Musteloidea</taxon>
        <taxon>Mustelidae</taxon>
        <taxon>Guloninae</taxon>
        <taxon>Gulo</taxon>
    </lineage>
</organism>
<dbReference type="GO" id="GO:0004726">
    <property type="term" value="F:non-membrane spanning protein tyrosine phosphatase activity"/>
    <property type="evidence" value="ECO:0007669"/>
    <property type="project" value="TreeGrafter"/>
</dbReference>
<keyword evidence="1" id="KW-0727">SH2 domain</keyword>
<dbReference type="Proteomes" id="UP000269945">
    <property type="component" value="Unassembled WGS sequence"/>
</dbReference>
<protein>
    <recommendedName>
        <fullName evidence="3">SH2 domain-containing protein</fullName>
    </recommendedName>
</protein>
<evidence type="ECO:0000259" key="3">
    <source>
        <dbReference type="PROSITE" id="PS50001"/>
    </source>
</evidence>
<gene>
    <name evidence="4" type="ORF">BN2614_LOCUS1</name>
</gene>
<feature type="region of interest" description="Disordered" evidence="2">
    <location>
        <begin position="82"/>
        <end position="109"/>
    </location>
</feature>
<keyword evidence="5" id="KW-1185">Reference proteome</keyword>
<sequence length="109" mass="12517">MEKGCLGTFLVRDSQSKPGDFVLSVLTPQPAKADLRPRVTHVMIHFQPDGKYDVGGGEQFDSLTDLVERYRKTRRWRSRGRWCSSSRYARRHVTPRTQSELRPWGGDGP</sequence>
<evidence type="ECO:0000256" key="1">
    <source>
        <dbReference type="PROSITE-ProRule" id="PRU00191"/>
    </source>
</evidence>
<evidence type="ECO:0000313" key="5">
    <source>
        <dbReference type="Proteomes" id="UP000269945"/>
    </source>
</evidence>
<dbReference type="SUPFAM" id="SSF55550">
    <property type="entry name" value="SH2 domain"/>
    <property type="match status" value="1"/>
</dbReference>
<dbReference type="EMBL" id="CYRY02002590">
    <property type="protein sequence ID" value="VCW67308.1"/>
    <property type="molecule type" value="Genomic_DNA"/>
</dbReference>
<dbReference type="Pfam" id="PF00017">
    <property type="entry name" value="SH2"/>
    <property type="match status" value="1"/>
</dbReference>
<feature type="non-terminal residue" evidence="4">
    <location>
        <position position="109"/>
    </location>
</feature>
<dbReference type="InterPro" id="IPR036860">
    <property type="entry name" value="SH2_dom_sf"/>
</dbReference>
<dbReference type="PANTHER" id="PTHR46559:SF7">
    <property type="entry name" value="PROTEIN-TYROSINE-PHOSPHATASE"/>
    <property type="match status" value="1"/>
</dbReference>
<dbReference type="GO" id="GO:0005737">
    <property type="term" value="C:cytoplasm"/>
    <property type="evidence" value="ECO:0007669"/>
    <property type="project" value="TreeGrafter"/>
</dbReference>
<accession>A0A9X9LG08</accession>
<dbReference type="SMART" id="SM00252">
    <property type="entry name" value="SH2"/>
    <property type="match status" value="1"/>
</dbReference>
<evidence type="ECO:0000256" key="2">
    <source>
        <dbReference type="SAM" id="MobiDB-lite"/>
    </source>
</evidence>
<dbReference type="PROSITE" id="PS50001">
    <property type="entry name" value="SH2"/>
    <property type="match status" value="1"/>
</dbReference>
<name>A0A9X9LG08_GULGU</name>
<dbReference type="GO" id="GO:0070374">
    <property type="term" value="P:positive regulation of ERK1 and ERK2 cascade"/>
    <property type="evidence" value="ECO:0007669"/>
    <property type="project" value="TreeGrafter"/>
</dbReference>
<dbReference type="Gene3D" id="3.30.505.10">
    <property type="entry name" value="SH2 domain"/>
    <property type="match status" value="1"/>
</dbReference>
<feature type="domain" description="SH2" evidence="3">
    <location>
        <begin position="1"/>
        <end position="72"/>
    </location>
</feature>
<dbReference type="GO" id="GO:0030971">
    <property type="term" value="F:receptor tyrosine kinase binding"/>
    <property type="evidence" value="ECO:0007669"/>
    <property type="project" value="TreeGrafter"/>
</dbReference>